<accession>A0A1G7DWM2</accession>
<organism evidence="3 4">
    <name type="scientific">Rhodococcus tukisamuensis</name>
    <dbReference type="NCBI Taxonomy" id="168276"/>
    <lineage>
        <taxon>Bacteria</taxon>
        <taxon>Bacillati</taxon>
        <taxon>Actinomycetota</taxon>
        <taxon>Actinomycetes</taxon>
        <taxon>Mycobacteriales</taxon>
        <taxon>Nocardiaceae</taxon>
        <taxon>Rhodococcus</taxon>
    </lineage>
</organism>
<keyword evidence="2" id="KW-0812">Transmembrane</keyword>
<dbReference type="RefSeq" id="WP_072846515.1">
    <property type="nucleotide sequence ID" value="NZ_FNAB01000021.1"/>
</dbReference>
<dbReference type="STRING" id="168276.SAMN05444580_12128"/>
<keyword evidence="2" id="KW-0472">Membrane</keyword>
<evidence type="ECO:0000256" key="2">
    <source>
        <dbReference type="SAM" id="Phobius"/>
    </source>
</evidence>
<reference evidence="3 4" key="1">
    <citation type="submission" date="2016-10" db="EMBL/GenBank/DDBJ databases">
        <authorList>
            <person name="de Groot N.N."/>
        </authorList>
    </citation>
    <scope>NUCLEOTIDE SEQUENCE [LARGE SCALE GENOMIC DNA]</scope>
    <source>
        <strain evidence="3 4">JCM 11308</strain>
    </source>
</reference>
<dbReference type="AlphaFoldDB" id="A0A1G7DWM2"/>
<name>A0A1G7DWM2_9NOCA</name>
<keyword evidence="2" id="KW-1133">Transmembrane helix</keyword>
<dbReference type="EMBL" id="FNAB01000021">
    <property type="protein sequence ID" value="SDE55867.1"/>
    <property type="molecule type" value="Genomic_DNA"/>
</dbReference>
<evidence type="ECO:0000256" key="1">
    <source>
        <dbReference type="SAM" id="MobiDB-lite"/>
    </source>
</evidence>
<gene>
    <name evidence="3" type="ORF">SAMN05444580_12128</name>
</gene>
<feature type="transmembrane region" description="Helical" evidence="2">
    <location>
        <begin position="112"/>
        <end position="130"/>
    </location>
</feature>
<evidence type="ECO:0000313" key="3">
    <source>
        <dbReference type="EMBL" id="SDE55867.1"/>
    </source>
</evidence>
<sequence length="249" mass="24721">MVAQGEDALHPPFDPDLLADLHAGALPPEFADRLGVASAQDPEAQRVLAALDSVRGQLGALRSADATPPPAPPEVVARIEAALAAEVAGAAAPAAVSALAGRTERRRRPVRLLAAAAAVAVVAAGALFALTRPDDETGPATPAVALDSPTPSATSVDLGSDLQPTVALGLLGRTDLGPLSAPGARDGCLRANGVDPTTPLLGSGPVRLRGVPGLLMLFPGAQVPQITALVVGSGCTDSDPATLARADIG</sequence>
<dbReference type="Proteomes" id="UP000199417">
    <property type="component" value="Unassembled WGS sequence"/>
</dbReference>
<feature type="region of interest" description="Disordered" evidence="1">
    <location>
        <begin position="139"/>
        <end position="158"/>
    </location>
</feature>
<evidence type="ECO:0000313" key="4">
    <source>
        <dbReference type="Proteomes" id="UP000199417"/>
    </source>
</evidence>
<keyword evidence="4" id="KW-1185">Reference proteome</keyword>
<evidence type="ECO:0008006" key="5">
    <source>
        <dbReference type="Google" id="ProtNLM"/>
    </source>
</evidence>
<proteinExistence type="predicted"/>
<protein>
    <recommendedName>
        <fullName evidence="5">Anti-sigma-M factor RsmA</fullName>
    </recommendedName>
</protein>